<reference evidence="1" key="1">
    <citation type="submission" date="2020-09" db="EMBL/GenBank/DDBJ databases">
        <title>Genome-Enabled Discovery of Anthraquinone Biosynthesis in Senna tora.</title>
        <authorList>
            <person name="Kang S.-H."/>
            <person name="Pandey R.P."/>
            <person name="Lee C.-M."/>
            <person name="Sim J.-S."/>
            <person name="Jeong J.-T."/>
            <person name="Choi B.-S."/>
            <person name="Jung M."/>
            <person name="Ginzburg D."/>
            <person name="Zhao K."/>
            <person name="Won S.Y."/>
            <person name="Oh T.-J."/>
            <person name="Yu Y."/>
            <person name="Kim N.-H."/>
            <person name="Lee O.R."/>
            <person name="Lee T.-H."/>
            <person name="Bashyal P."/>
            <person name="Kim T.-S."/>
            <person name="Lee W.-H."/>
            <person name="Kawkins C."/>
            <person name="Kim C.-K."/>
            <person name="Kim J.S."/>
            <person name="Ahn B.O."/>
            <person name="Rhee S.Y."/>
            <person name="Sohng J.K."/>
        </authorList>
    </citation>
    <scope>NUCLEOTIDE SEQUENCE</scope>
    <source>
        <tissue evidence="1">Leaf</tissue>
    </source>
</reference>
<sequence length="34" mass="3774">MGCMGRMPVKANEVVRSLGFRRTRTNLRGAVPLV</sequence>
<comment type="caution">
    <text evidence="1">The sequence shown here is derived from an EMBL/GenBank/DDBJ whole genome shotgun (WGS) entry which is preliminary data.</text>
</comment>
<keyword evidence="2" id="KW-1185">Reference proteome</keyword>
<evidence type="ECO:0000313" key="2">
    <source>
        <dbReference type="Proteomes" id="UP000634136"/>
    </source>
</evidence>
<proteinExistence type="predicted"/>
<organism evidence="1 2">
    <name type="scientific">Senna tora</name>
    <dbReference type="NCBI Taxonomy" id="362788"/>
    <lineage>
        <taxon>Eukaryota</taxon>
        <taxon>Viridiplantae</taxon>
        <taxon>Streptophyta</taxon>
        <taxon>Embryophyta</taxon>
        <taxon>Tracheophyta</taxon>
        <taxon>Spermatophyta</taxon>
        <taxon>Magnoliopsida</taxon>
        <taxon>eudicotyledons</taxon>
        <taxon>Gunneridae</taxon>
        <taxon>Pentapetalae</taxon>
        <taxon>rosids</taxon>
        <taxon>fabids</taxon>
        <taxon>Fabales</taxon>
        <taxon>Fabaceae</taxon>
        <taxon>Caesalpinioideae</taxon>
        <taxon>Cassia clade</taxon>
        <taxon>Senna</taxon>
    </lineage>
</organism>
<protein>
    <submittedName>
        <fullName evidence="1">Uncharacterized protein</fullName>
    </submittedName>
</protein>
<dbReference type="AlphaFoldDB" id="A0A834W780"/>
<evidence type="ECO:0000313" key="1">
    <source>
        <dbReference type="EMBL" id="KAF7811777.1"/>
    </source>
</evidence>
<name>A0A834W780_9FABA</name>
<gene>
    <name evidence="1" type="ORF">G2W53_032753</name>
</gene>
<accession>A0A834W780</accession>
<dbReference type="Proteomes" id="UP000634136">
    <property type="component" value="Unassembled WGS sequence"/>
</dbReference>
<dbReference type="EMBL" id="JAAIUW010000010">
    <property type="protein sequence ID" value="KAF7811777.1"/>
    <property type="molecule type" value="Genomic_DNA"/>
</dbReference>